<reference evidence="2" key="1">
    <citation type="submission" date="2021-03" db="EMBL/GenBank/DDBJ databases">
        <title>Whole genome sequence of Streptomyces bomunensis MMS17-BM035.</title>
        <authorList>
            <person name="Lee J.H."/>
        </authorList>
    </citation>
    <scope>NUCLEOTIDE SEQUENCE</scope>
    <source>
        <strain evidence="2">MMS17-BM035</strain>
    </source>
</reference>
<dbReference type="EMBL" id="JAGIQL010000019">
    <property type="protein sequence ID" value="MBP0457300.1"/>
    <property type="molecule type" value="Genomic_DNA"/>
</dbReference>
<dbReference type="InterPro" id="IPR046200">
    <property type="entry name" value="DUF6233"/>
</dbReference>
<dbReference type="Proteomes" id="UP000670475">
    <property type="component" value="Unassembled WGS sequence"/>
</dbReference>
<accession>A0A940RUK4</accession>
<comment type="caution">
    <text evidence="2">The sequence shown here is derived from an EMBL/GenBank/DDBJ whole genome shotgun (WGS) entry which is preliminary data.</text>
</comment>
<organism evidence="2 3">
    <name type="scientific">Streptomyces montanisoli</name>
    <dbReference type="NCBI Taxonomy" id="2798581"/>
    <lineage>
        <taxon>Bacteria</taxon>
        <taxon>Bacillati</taxon>
        <taxon>Actinomycetota</taxon>
        <taxon>Actinomycetes</taxon>
        <taxon>Kitasatosporales</taxon>
        <taxon>Streptomycetaceae</taxon>
        <taxon>Streptomyces</taxon>
    </lineage>
</organism>
<evidence type="ECO:0000313" key="2">
    <source>
        <dbReference type="EMBL" id="MBP0457300.1"/>
    </source>
</evidence>
<feature type="region of interest" description="Disordered" evidence="1">
    <location>
        <begin position="39"/>
        <end position="65"/>
    </location>
</feature>
<dbReference type="Pfam" id="PF19746">
    <property type="entry name" value="DUF6233"/>
    <property type="match status" value="1"/>
</dbReference>
<evidence type="ECO:0000256" key="1">
    <source>
        <dbReference type="SAM" id="MobiDB-lite"/>
    </source>
</evidence>
<name>A0A940RUK4_9ACTN</name>
<sequence length="120" mass="13683">MTDGPPPPSRLDLLRFLRRYVEQELGRIDTWIAHEERAADKERREHLKRQQARPPAGDWIISDARGPRPGTTVWLHTGGCWDLRPGMRPLTRVQALDALGRDGVRACPSCRPDRDLGVLE</sequence>
<proteinExistence type="predicted"/>
<evidence type="ECO:0000313" key="3">
    <source>
        <dbReference type="Proteomes" id="UP000670475"/>
    </source>
</evidence>
<dbReference type="RefSeq" id="WP_209339075.1">
    <property type="nucleotide sequence ID" value="NZ_JAGIQL010000019.1"/>
</dbReference>
<keyword evidence="3" id="KW-1185">Reference proteome</keyword>
<dbReference type="AlphaFoldDB" id="A0A940RUK4"/>
<protein>
    <submittedName>
        <fullName evidence="2">Uncharacterized protein</fullName>
    </submittedName>
</protein>
<gene>
    <name evidence="2" type="ORF">JFN87_07275</name>
</gene>